<evidence type="ECO:0000313" key="9">
    <source>
        <dbReference type="EMBL" id="MBB6070111.1"/>
    </source>
</evidence>
<gene>
    <name evidence="9" type="ORF">HNQ61_001728</name>
</gene>
<name>A0A841GMT6_9BACT</name>
<feature type="domain" description="DHHA1" evidence="7">
    <location>
        <begin position="358"/>
        <end position="449"/>
    </location>
</feature>
<feature type="domain" description="DDH" evidence="6">
    <location>
        <begin position="86"/>
        <end position="235"/>
    </location>
</feature>
<dbReference type="SUPFAM" id="SSF64182">
    <property type="entry name" value="DHH phosphoesterases"/>
    <property type="match status" value="1"/>
</dbReference>
<comment type="similarity">
    <text evidence="1">Belongs to the RecJ family.</text>
</comment>
<evidence type="ECO:0000259" key="6">
    <source>
        <dbReference type="Pfam" id="PF01368"/>
    </source>
</evidence>
<dbReference type="InterPro" id="IPR051673">
    <property type="entry name" value="SSDNA_exonuclease_RecJ"/>
</dbReference>
<dbReference type="InterPro" id="IPR041122">
    <property type="entry name" value="RecJ_OB"/>
</dbReference>
<sequence>MPATIAERRWVVSPAPDNAAVERLSQALRLPAALCRLLVQRGYGDADAARGFLRPAAAHIHPPAGLAGMGDAVARLRKAIDGREIILVHGDYDVDGICATALYVRALRMMGAVALPFVPHRVQDGYDLADAGIRAAAEMGASLILTGDCGIVAHDSVDRARAAGVDVIVTDHHTPGDTLPAAVAVVNPNRADCGYAYKGLAGVGVAYKVCCALAEDIGFPLERLHGFLDLVAIATIADVAPLSGENRALVRWGLKVLQQTPNPGLRALLRVTGLADKGELTSTQVAFQLAPRINAVGRMGEAQRGVKLLLTDDEGEAMQIAQSLEDDNRWRQTVEGDTLKQALAALEIGFDADRDRGVVLSGEGWHPGVIGIVASRMVERLHRPVVMIAMGEDGEGKGSARSTSRFHLYDAMRDCSAHLVRFGGHKVAAGCSIRRENVDAFRDAFNARARALLSDDDLVPEVRIDTEIELHHADLDLVRMLRHAGPFGAGNATPVFAARGVAVVGSPRIVGKGHLKVTLGAFGSRIDAIGFGMAEHAAEPWFGRQLMDVAFKLEENTYNGRTSVQARLVDLRPAG</sequence>
<evidence type="ECO:0000313" key="10">
    <source>
        <dbReference type="Proteomes" id="UP000582837"/>
    </source>
</evidence>
<evidence type="ECO:0000259" key="7">
    <source>
        <dbReference type="Pfam" id="PF02272"/>
    </source>
</evidence>
<comment type="caution">
    <text evidence="9">The sequence shown here is derived from an EMBL/GenBank/DDBJ whole genome shotgun (WGS) entry which is preliminary data.</text>
</comment>
<feature type="domain" description="RecJ OB" evidence="8">
    <location>
        <begin position="464"/>
        <end position="570"/>
    </location>
</feature>
<dbReference type="EMBL" id="JACHIA010000003">
    <property type="protein sequence ID" value="MBB6070111.1"/>
    <property type="molecule type" value="Genomic_DNA"/>
</dbReference>
<keyword evidence="10" id="KW-1185">Reference proteome</keyword>
<dbReference type="InterPro" id="IPR038763">
    <property type="entry name" value="DHH_sf"/>
</dbReference>
<dbReference type="Proteomes" id="UP000582837">
    <property type="component" value="Unassembled WGS sequence"/>
</dbReference>
<proteinExistence type="inferred from homology"/>
<dbReference type="Gene3D" id="3.10.310.30">
    <property type="match status" value="1"/>
</dbReference>
<dbReference type="GO" id="GO:0008409">
    <property type="term" value="F:5'-3' exonuclease activity"/>
    <property type="evidence" value="ECO:0007669"/>
    <property type="project" value="InterPro"/>
</dbReference>
<dbReference type="GO" id="GO:0006281">
    <property type="term" value="P:DNA repair"/>
    <property type="evidence" value="ECO:0007669"/>
    <property type="project" value="InterPro"/>
</dbReference>
<dbReference type="InterPro" id="IPR004610">
    <property type="entry name" value="RecJ"/>
</dbReference>
<dbReference type="PANTHER" id="PTHR30255:SF2">
    <property type="entry name" value="SINGLE-STRANDED-DNA-SPECIFIC EXONUCLEASE RECJ"/>
    <property type="match status" value="1"/>
</dbReference>
<evidence type="ECO:0000256" key="3">
    <source>
        <dbReference type="ARBA" id="ARBA00022722"/>
    </source>
</evidence>
<dbReference type="RefSeq" id="WP_170039874.1">
    <property type="nucleotide sequence ID" value="NZ_JABDTL010000002.1"/>
</dbReference>
<dbReference type="GO" id="GO:0003676">
    <property type="term" value="F:nucleic acid binding"/>
    <property type="evidence" value="ECO:0007669"/>
    <property type="project" value="InterPro"/>
</dbReference>
<dbReference type="AlphaFoldDB" id="A0A841GMT6"/>
<dbReference type="InterPro" id="IPR001667">
    <property type="entry name" value="DDH_dom"/>
</dbReference>
<evidence type="ECO:0000256" key="4">
    <source>
        <dbReference type="ARBA" id="ARBA00022801"/>
    </source>
</evidence>
<evidence type="ECO:0000256" key="1">
    <source>
        <dbReference type="ARBA" id="ARBA00005915"/>
    </source>
</evidence>
<dbReference type="NCBIfam" id="TIGR00644">
    <property type="entry name" value="recJ"/>
    <property type="match status" value="1"/>
</dbReference>
<dbReference type="Gene3D" id="3.90.1640.30">
    <property type="match status" value="1"/>
</dbReference>
<evidence type="ECO:0000256" key="2">
    <source>
        <dbReference type="ARBA" id="ARBA00019841"/>
    </source>
</evidence>
<accession>A0A841GMT6</accession>
<organism evidence="9 10">
    <name type="scientific">Longimicrobium terrae</name>
    <dbReference type="NCBI Taxonomy" id="1639882"/>
    <lineage>
        <taxon>Bacteria</taxon>
        <taxon>Pseudomonadati</taxon>
        <taxon>Gemmatimonadota</taxon>
        <taxon>Longimicrobiia</taxon>
        <taxon>Longimicrobiales</taxon>
        <taxon>Longimicrobiaceae</taxon>
        <taxon>Longimicrobium</taxon>
    </lineage>
</organism>
<reference evidence="9 10" key="1">
    <citation type="submission" date="2020-08" db="EMBL/GenBank/DDBJ databases">
        <title>Genomic Encyclopedia of Type Strains, Phase IV (KMG-IV): sequencing the most valuable type-strain genomes for metagenomic binning, comparative biology and taxonomic classification.</title>
        <authorList>
            <person name="Goeker M."/>
        </authorList>
    </citation>
    <scope>NUCLEOTIDE SEQUENCE [LARGE SCALE GENOMIC DNA]</scope>
    <source>
        <strain evidence="9 10">DSM 29007</strain>
    </source>
</reference>
<keyword evidence="5 9" id="KW-0269">Exonuclease</keyword>
<dbReference type="PANTHER" id="PTHR30255">
    <property type="entry name" value="SINGLE-STRANDED-DNA-SPECIFIC EXONUCLEASE RECJ"/>
    <property type="match status" value="1"/>
</dbReference>
<dbReference type="Pfam" id="PF02272">
    <property type="entry name" value="DHHA1"/>
    <property type="match status" value="1"/>
</dbReference>
<protein>
    <recommendedName>
        <fullName evidence="2">Single-stranded-DNA-specific exonuclease RecJ</fullName>
    </recommendedName>
</protein>
<keyword evidence="4 9" id="KW-0378">Hydrolase</keyword>
<evidence type="ECO:0000259" key="8">
    <source>
        <dbReference type="Pfam" id="PF17768"/>
    </source>
</evidence>
<evidence type="ECO:0000256" key="5">
    <source>
        <dbReference type="ARBA" id="ARBA00022839"/>
    </source>
</evidence>
<dbReference type="GO" id="GO:0006310">
    <property type="term" value="P:DNA recombination"/>
    <property type="evidence" value="ECO:0007669"/>
    <property type="project" value="InterPro"/>
</dbReference>
<keyword evidence="3" id="KW-0540">Nuclease</keyword>
<dbReference type="Pfam" id="PF17768">
    <property type="entry name" value="RecJ_OB"/>
    <property type="match status" value="1"/>
</dbReference>
<dbReference type="InterPro" id="IPR003156">
    <property type="entry name" value="DHHA1_dom"/>
</dbReference>
<dbReference type="Pfam" id="PF01368">
    <property type="entry name" value="DHH"/>
    <property type="match status" value="1"/>
</dbReference>